<feature type="chain" id="PRO_5043478899" evidence="8">
    <location>
        <begin position="19"/>
        <end position="769"/>
    </location>
</feature>
<evidence type="ECO:0000256" key="6">
    <source>
        <dbReference type="SAM" id="MobiDB-lite"/>
    </source>
</evidence>
<name>A0A7R8H5W5_LEPSM</name>
<feature type="transmembrane region" description="Helical" evidence="7">
    <location>
        <begin position="627"/>
        <end position="648"/>
    </location>
</feature>
<keyword evidence="3 7" id="KW-1133">Transmembrane helix</keyword>
<keyword evidence="5" id="KW-1015">Disulfide bond</keyword>
<dbReference type="Pfam" id="PF08205">
    <property type="entry name" value="C2-set_2"/>
    <property type="match status" value="2"/>
</dbReference>
<dbReference type="InterPro" id="IPR013162">
    <property type="entry name" value="CD80_C2-set"/>
</dbReference>
<comment type="subcellular location">
    <subcellularLocation>
        <location evidence="1">Membrane</location>
        <topology evidence="1">Single-pass membrane protein</topology>
    </subcellularLocation>
</comment>
<keyword evidence="11" id="KW-1185">Reference proteome</keyword>
<gene>
    <name evidence="10" type="ORF">LSAA_7330</name>
</gene>
<protein>
    <submittedName>
        <fullName evidence="10">(salmon louse) hypothetical protein</fullName>
    </submittedName>
</protein>
<dbReference type="SMART" id="SM00409">
    <property type="entry name" value="IG"/>
    <property type="match status" value="3"/>
</dbReference>
<keyword evidence="2 7" id="KW-0812">Transmembrane</keyword>
<feature type="domain" description="Ig-like" evidence="9">
    <location>
        <begin position="29"/>
        <end position="131"/>
    </location>
</feature>
<feature type="compositionally biased region" description="Basic and acidic residues" evidence="6">
    <location>
        <begin position="667"/>
        <end position="677"/>
    </location>
</feature>
<feature type="region of interest" description="Disordered" evidence="6">
    <location>
        <begin position="658"/>
        <end position="754"/>
    </location>
</feature>
<feature type="compositionally biased region" description="Polar residues" evidence="6">
    <location>
        <begin position="729"/>
        <end position="754"/>
    </location>
</feature>
<dbReference type="PANTHER" id="PTHR23278">
    <property type="entry name" value="SIDESTEP PROTEIN"/>
    <property type="match status" value="1"/>
</dbReference>
<accession>A0A7R8H5W5</accession>
<dbReference type="InterPro" id="IPR036116">
    <property type="entry name" value="FN3_sf"/>
</dbReference>
<dbReference type="InterPro" id="IPR007110">
    <property type="entry name" value="Ig-like_dom"/>
</dbReference>
<dbReference type="EMBL" id="HG994582">
    <property type="protein sequence ID" value="CAF2888274.1"/>
    <property type="molecule type" value="Genomic_DNA"/>
</dbReference>
<evidence type="ECO:0000256" key="2">
    <source>
        <dbReference type="ARBA" id="ARBA00022692"/>
    </source>
</evidence>
<proteinExistence type="predicted"/>
<organism evidence="10 11">
    <name type="scientific">Lepeophtheirus salmonis</name>
    <name type="common">Salmon louse</name>
    <name type="synonym">Caligus salmonis</name>
    <dbReference type="NCBI Taxonomy" id="72036"/>
    <lineage>
        <taxon>Eukaryota</taxon>
        <taxon>Metazoa</taxon>
        <taxon>Ecdysozoa</taxon>
        <taxon>Arthropoda</taxon>
        <taxon>Crustacea</taxon>
        <taxon>Multicrustacea</taxon>
        <taxon>Hexanauplia</taxon>
        <taxon>Copepoda</taxon>
        <taxon>Siphonostomatoida</taxon>
        <taxon>Caligidae</taxon>
        <taxon>Lepeophtheirus</taxon>
    </lineage>
</organism>
<keyword evidence="8" id="KW-0732">Signal</keyword>
<evidence type="ECO:0000256" key="4">
    <source>
        <dbReference type="ARBA" id="ARBA00023136"/>
    </source>
</evidence>
<feature type="domain" description="Ig-like" evidence="9">
    <location>
        <begin position="139"/>
        <end position="319"/>
    </location>
</feature>
<dbReference type="Pfam" id="PF13927">
    <property type="entry name" value="Ig_3"/>
    <property type="match status" value="1"/>
</dbReference>
<feature type="signal peptide" evidence="8">
    <location>
        <begin position="1"/>
        <end position="18"/>
    </location>
</feature>
<dbReference type="Proteomes" id="UP000675881">
    <property type="component" value="Chromosome 3"/>
</dbReference>
<dbReference type="InterPro" id="IPR013783">
    <property type="entry name" value="Ig-like_fold"/>
</dbReference>
<evidence type="ECO:0000256" key="3">
    <source>
        <dbReference type="ARBA" id="ARBA00022989"/>
    </source>
</evidence>
<sequence>MKSLIIGILFILLKSGASVEVENKVIAVEGGIAYLPCDIRPPNSEEQVYLVLWYRYDEGEPLYSYDSRSSSKLTGRRWSDDRGFGARAYFDIDTYPALLKIEDVRREETQSYRCRVDFKSAPTRNSLINLTVIVPPSTPTILNENGEDINFIAGPYEVGSTVILKCVTNGGRPSPEVTWWRDHSLIDSSYEKSFSQTAENLDVKPQTTMFSLPASTSITLDLLFSANKCKNRNPKRNHFLLLKYIKSNVLSLGSRPSATITWWRNNDFLGRTETWEEGNKTYSSFTYTPKPNDNGKRLTCRAENTKLKGSAIEDVWKLTIYYIPEIILNFGANLNPNNIAEGNDVYFECNISSNPPVYKIVWRHNNKIVNHNKSKGIIISGTSLVLQEVKRNATGSYSCTASNTEGDIISNTITLRVMYKPVCSNINIQITGIGKDRLANVSCNVHSHPLPQEFFWTFNNTDKSIDISKYNFSQNSTHSNLLYTPPEDIDYGKLYCWAQNKLGKMESPCIFQIIPAGPPEPPTNCSVVNQTTESLEVRCQSGFDGGSKQHFLLCVTDIETGKTLANSSNIVPEFQISGLNSGRGLLITIYSSNTNGRSNVPVVIEGFTLKVAQLQLESPGAILSPTLGILVGTITTLLIVAFVIMLVIRSKTKRQQRLPVNSSPVSVKEEDNFKTYDESNPDVIPASSGDDMVEISVTQNGTSRIVNRGSPPYLPTSRLDPSTVRRDSASYNSSYNNKGSPTSTNIYRASHPSSWTPLLKSRRAQESVL</sequence>
<dbReference type="Gene3D" id="2.60.40.10">
    <property type="entry name" value="Immunoglobulins"/>
    <property type="match status" value="5"/>
</dbReference>
<dbReference type="OrthoDB" id="10039395at2759"/>
<reference evidence="10" key="1">
    <citation type="submission" date="2021-02" db="EMBL/GenBank/DDBJ databases">
        <authorList>
            <person name="Bekaert M."/>
        </authorList>
    </citation>
    <scope>NUCLEOTIDE SEQUENCE</scope>
    <source>
        <strain evidence="10">IoA-00</strain>
    </source>
</reference>
<dbReference type="GO" id="GO:0016020">
    <property type="term" value="C:membrane"/>
    <property type="evidence" value="ECO:0007669"/>
    <property type="project" value="UniProtKB-SubCell"/>
</dbReference>
<dbReference type="SMART" id="SM00408">
    <property type="entry name" value="IGc2"/>
    <property type="match status" value="1"/>
</dbReference>
<dbReference type="InterPro" id="IPR003598">
    <property type="entry name" value="Ig_sub2"/>
</dbReference>
<dbReference type="SUPFAM" id="SSF48726">
    <property type="entry name" value="Immunoglobulin"/>
    <property type="match status" value="5"/>
</dbReference>
<evidence type="ECO:0000256" key="8">
    <source>
        <dbReference type="SAM" id="SignalP"/>
    </source>
</evidence>
<evidence type="ECO:0000313" key="10">
    <source>
        <dbReference type="EMBL" id="CAF2888274.1"/>
    </source>
</evidence>
<dbReference type="AlphaFoldDB" id="A0A7R8H5W5"/>
<evidence type="ECO:0000256" key="5">
    <source>
        <dbReference type="ARBA" id="ARBA00023157"/>
    </source>
</evidence>
<evidence type="ECO:0000256" key="7">
    <source>
        <dbReference type="SAM" id="Phobius"/>
    </source>
</evidence>
<keyword evidence="4 7" id="KW-0472">Membrane</keyword>
<feature type="compositionally biased region" description="Polar residues" evidence="6">
    <location>
        <begin position="696"/>
        <end position="705"/>
    </location>
</feature>
<dbReference type="SUPFAM" id="SSF49265">
    <property type="entry name" value="Fibronectin type III"/>
    <property type="match status" value="1"/>
</dbReference>
<feature type="domain" description="Ig-like" evidence="9">
    <location>
        <begin position="324"/>
        <end position="414"/>
    </location>
</feature>
<dbReference type="PROSITE" id="PS50835">
    <property type="entry name" value="IG_LIKE"/>
    <property type="match status" value="3"/>
</dbReference>
<dbReference type="Pfam" id="PF07686">
    <property type="entry name" value="V-set"/>
    <property type="match status" value="1"/>
</dbReference>
<evidence type="ECO:0000259" key="9">
    <source>
        <dbReference type="PROSITE" id="PS50835"/>
    </source>
</evidence>
<dbReference type="InterPro" id="IPR003599">
    <property type="entry name" value="Ig_sub"/>
</dbReference>
<evidence type="ECO:0000256" key="1">
    <source>
        <dbReference type="ARBA" id="ARBA00004167"/>
    </source>
</evidence>
<dbReference type="InterPro" id="IPR013106">
    <property type="entry name" value="Ig_V-set"/>
</dbReference>
<dbReference type="InterPro" id="IPR036179">
    <property type="entry name" value="Ig-like_dom_sf"/>
</dbReference>
<dbReference type="PANTHER" id="PTHR23278:SF19">
    <property type="entry name" value="OBSCURIN"/>
    <property type="match status" value="1"/>
</dbReference>
<evidence type="ECO:0000313" key="11">
    <source>
        <dbReference type="Proteomes" id="UP000675881"/>
    </source>
</evidence>